<dbReference type="EMBL" id="CP002546">
    <property type="protein sequence ID" value="ADY61462.1"/>
    <property type="molecule type" value="Genomic_DNA"/>
</dbReference>
<protein>
    <submittedName>
        <fullName evidence="1">Uncharacterized protein</fullName>
    </submittedName>
</protein>
<evidence type="ECO:0000313" key="2">
    <source>
        <dbReference type="Proteomes" id="UP000006860"/>
    </source>
</evidence>
<dbReference type="HOGENOM" id="CLU_2371039_0_0_0"/>
<reference evidence="2" key="1">
    <citation type="submission" date="2011-02" db="EMBL/GenBank/DDBJ databases">
        <title>The complete genome of Planctomyces brasiliensis DSM 5305.</title>
        <authorList>
            <person name="Lucas S."/>
            <person name="Copeland A."/>
            <person name="Lapidus A."/>
            <person name="Bruce D."/>
            <person name="Goodwin L."/>
            <person name="Pitluck S."/>
            <person name="Kyrpides N."/>
            <person name="Mavromatis K."/>
            <person name="Pagani I."/>
            <person name="Ivanova N."/>
            <person name="Ovchinnikova G."/>
            <person name="Lu M."/>
            <person name="Detter J.C."/>
            <person name="Han C."/>
            <person name="Land M."/>
            <person name="Hauser L."/>
            <person name="Markowitz V."/>
            <person name="Cheng J.-F."/>
            <person name="Hugenholtz P."/>
            <person name="Woyke T."/>
            <person name="Wu D."/>
            <person name="Tindall B."/>
            <person name="Pomrenke H.G."/>
            <person name="Brambilla E."/>
            <person name="Klenk H.-P."/>
            <person name="Eisen J.A."/>
        </authorList>
    </citation>
    <scope>NUCLEOTIDE SEQUENCE [LARGE SCALE GENOMIC DNA]</scope>
    <source>
        <strain evidence="2">ATCC 49424 / DSM 5305 / JCM 21570 / NBRC 103401 / IFAM 1448</strain>
    </source>
</reference>
<gene>
    <name evidence="1" type="ordered locus">Plabr_3884</name>
</gene>
<sequence>MVTLDVVGRDVVRGILIGSNGVVGADKSLLMVVYGKPVETPTVASDDDNHLLSVGFRDHDCNAVIRCCAQAYLKQTIDDNIRSGQAFGCPVGVPT</sequence>
<accession>F0STJ3</accession>
<dbReference type="AlphaFoldDB" id="F0STJ3"/>
<keyword evidence="2" id="KW-1185">Reference proteome</keyword>
<dbReference type="KEGG" id="pbs:Plabr_3884"/>
<organism evidence="1 2">
    <name type="scientific">Rubinisphaera brasiliensis (strain ATCC 49424 / DSM 5305 / JCM 21570 / IAM 15109 / NBRC 103401 / IFAM 1448)</name>
    <name type="common">Planctomyces brasiliensis</name>
    <dbReference type="NCBI Taxonomy" id="756272"/>
    <lineage>
        <taxon>Bacteria</taxon>
        <taxon>Pseudomonadati</taxon>
        <taxon>Planctomycetota</taxon>
        <taxon>Planctomycetia</taxon>
        <taxon>Planctomycetales</taxon>
        <taxon>Planctomycetaceae</taxon>
        <taxon>Rubinisphaera</taxon>
    </lineage>
</organism>
<proteinExistence type="predicted"/>
<dbReference type="Proteomes" id="UP000006860">
    <property type="component" value="Chromosome"/>
</dbReference>
<name>F0STJ3_RUBBR</name>
<evidence type="ECO:0000313" key="1">
    <source>
        <dbReference type="EMBL" id="ADY61462.1"/>
    </source>
</evidence>